<proteinExistence type="predicted"/>
<dbReference type="RefSeq" id="WP_238252910.1">
    <property type="nucleotide sequence ID" value="NZ_BPQX01000063.1"/>
</dbReference>
<evidence type="ECO:0000313" key="4">
    <source>
        <dbReference type="Proteomes" id="UP001236369"/>
    </source>
</evidence>
<name>A0ABU0HQF7_9HYPH</name>
<accession>A0ABU0HQF7</accession>
<dbReference type="InterPro" id="IPR038475">
    <property type="entry name" value="RecG_C_sf"/>
</dbReference>
<feature type="domain" description="Schlafen AlbA-2" evidence="2">
    <location>
        <begin position="37"/>
        <end position="151"/>
    </location>
</feature>
<evidence type="ECO:0000256" key="1">
    <source>
        <dbReference type="SAM" id="MobiDB-lite"/>
    </source>
</evidence>
<feature type="region of interest" description="Disordered" evidence="1">
    <location>
        <begin position="563"/>
        <end position="590"/>
    </location>
</feature>
<reference evidence="3 4" key="1">
    <citation type="submission" date="2023-07" db="EMBL/GenBank/DDBJ databases">
        <title>Genomic Encyclopedia of Type Strains, Phase IV (KMG-IV): sequencing the most valuable type-strain genomes for metagenomic binning, comparative biology and taxonomic classification.</title>
        <authorList>
            <person name="Goeker M."/>
        </authorList>
    </citation>
    <scope>NUCLEOTIDE SEQUENCE [LARGE SCALE GENOMIC DNA]</scope>
    <source>
        <strain evidence="3 4">DSM 19562</strain>
    </source>
</reference>
<dbReference type="EMBL" id="JAUSVV010000013">
    <property type="protein sequence ID" value="MDQ0444564.1"/>
    <property type="molecule type" value="Genomic_DNA"/>
</dbReference>
<keyword evidence="3" id="KW-0378">Hydrolase</keyword>
<dbReference type="Proteomes" id="UP001236369">
    <property type="component" value="Unassembled WGS sequence"/>
</dbReference>
<dbReference type="PANTHER" id="PTHR30595:SF6">
    <property type="entry name" value="SCHLAFEN ALBA-2 DOMAIN-CONTAINING PROTEIN"/>
    <property type="match status" value="1"/>
</dbReference>
<dbReference type="EC" id="3.6.4.12" evidence="3"/>
<dbReference type="GO" id="GO:0003678">
    <property type="term" value="F:DNA helicase activity"/>
    <property type="evidence" value="ECO:0007669"/>
    <property type="project" value="UniProtKB-EC"/>
</dbReference>
<gene>
    <name evidence="3" type="ORF">QO016_004077</name>
</gene>
<dbReference type="Gene3D" id="6.10.10.130">
    <property type="match status" value="1"/>
</dbReference>
<dbReference type="InterPro" id="IPR036388">
    <property type="entry name" value="WH-like_DNA-bd_sf"/>
</dbReference>
<evidence type="ECO:0000313" key="3">
    <source>
        <dbReference type="EMBL" id="MDQ0444564.1"/>
    </source>
</evidence>
<dbReference type="Pfam" id="PF13749">
    <property type="entry name" value="HATPase_c_4"/>
    <property type="match status" value="1"/>
</dbReference>
<keyword evidence="3" id="KW-0067">ATP-binding</keyword>
<dbReference type="GO" id="GO:0016787">
    <property type="term" value="F:hydrolase activity"/>
    <property type="evidence" value="ECO:0007669"/>
    <property type="project" value="UniProtKB-KW"/>
</dbReference>
<organism evidence="3 4">
    <name type="scientific">Methylobacterium persicinum</name>
    <dbReference type="NCBI Taxonomy" id="374426"/>
    <lineage>
        <taxon>Bacteria</taxon>
        <taxon>Pseudomonadati</taxon>
        <taxon>Pseudomonadota</taxon>
        <taxon>Alphaproteobacteria</taxon>
        <taxon>Hyphomicrobiales</taxon>
        <taxon>Methylobacteriaceae</taxon>
        <taxon>Methylobacterium</taxon>
    </lineage>
</organism>
<comment type="caution">
    <text evidence="3">The sequence shown here is derived from an EMBL/GenBank/DDBJ whole genome shotgun (WGS) entry which is preliminary data.</text>
</comment>
<dbReference type="InterPro" id="IPR007421">
    <property type="entry name" value="Schlafen_AlbA_2_dom"/>
</dbReference>
<dbReference type="Gene3D" id="3.30.565.60">
    <property type="match status" value="1"/>
</dbReference>
<keyword evidence="3" id="KW-0347">Helicase</keyword>
<dbReference type="Gene3D" id="1.10.10.10">
    <property type="entry name" value="Winged helix-like DNA-binding domain superfamily/Winged helix DNA-binding domain"/>
    <property type="match status" value="1"/>
</dbReference>
<keyword evidence="3" id="KW-0547">Nucleotide-binding</keyword>
<sequence>MKNAVGSKQDQTVARFTSEVDVALAQIAAGALPSAFETETLDFKEEKQSSGDTERMIAEAAICFANAAGGIVALGVADKIKGKEALIGAKIDPVRVKQRVYELTRPHLNVEAFRHETHPQVIIIVVPQSSDVHSDTQGRTTRRINTDCLPMSAEQQLRLKEERRGFDWSSEPSNLTIADIPDEAFALARKILSGFNDDRRNLVSLSNPDLLSALGLLTDRIRLNRAGALLFAGPEPGQSELIVYQYRATPGGEPTGVGRLNPPMVLAFSRLMDLVSARQSLTPVTLPSGQQIAIEDFPQLAVREALSNAMCHRDYNFKKPVFVDHSPAVFLVNSAGPLVSGVTTSNILTTTSRPRNPCLAKAARIMGFAEELGRGVDRMYREMIRSGRPLPRIEAAYDEVKVALVGGAPDTNIARYVLTLPEEEQNDTDTMLVLFRLCSVRTVTANSIAGFLQKSPPEVETILRRLASDQVGLLEMTRPSSKKSASVFRLKAEALKGLGAVVSYHRKSTGEIDKKVIAHVREYGKLTNKTLQNIFDIHVYKARDIISDLVQRGVLTRVSEQQRGTRVEWGPGPNFPLVRSGKARSPKGDQSLSLTLWDLDKDE</sequence>
<dbReference type="Pfam" id="PF04326">
    <property type="entry name" value="SLFN_AlbA_2"/>
    <property type="match status" value="1"/>
</dbReference>
<evidence type="ECO:0000259" key="2">
    <source>
        <dbReference type="Pfam" id="PF04326"/>
    </source>
</evidence>
<dbReference type="Gene3D" id="3.30.950.30">
    <property type="entry name" value="Schlafen, AAA domain"/>
    <property type="match status" value="1"/>
</dbReference>
<dbReference type="PANTHER" id="PTHR30595">
    <property type="entry name" value="GLPR-RELATED TRANSCRIPTIONAL REPRESSOR"/>
    <property type="match status" value="1"/>
</dbReference>
<dbReference type="InterPro" id="IPR038461">
    <property type="entry name" value="Schlafen_AlbA_2_dom_sf"/>
</dbReference>
<keyword evidence="4" id="KW-1185">Reference proteome</keyword>
<protein>
    <submittedName>
        <fullName evidence="3">ATP-dependent DNA helicase RecG</fullName>
        <ecNumber evidence="3">3.6.4.12</ecNumber>
    </submittedName>
</protein>